<name>A0A3N0BE44_9ACTN</name>
<comment type="caution">
    <text evidence="1">The sequence shown here is derived from an EMBL/GenBank/DDBJ whole genome shotgun (WGS) entry which is preliminary data.</text>
</comment>
<gene>
    <name evidence="1" type="ORF">DMP08_05495</name>
</gene>
<dbReference type="AlphaFoldDB" id="A0A3N0BE44"/>
<reference evidence="2" key="1">
    <citation type="submission" date="2018-05" db="EMBL/GenBank/DDBJ databases">
        <title>Genome Sequencing of selected type strains of the family Eggerthellaceae.</title>
        <authorList>
            <person name="Danylec N."/>
            <person name="Stoll D.A."/>
            <person name="Doetsch A."/>
            <person name="Huch M."/>
        </authorList>
    </citation>
    <scope>NUCLEOTIDE SEQUENCE [LARGE SCALE GENOMIC DNA]</scope>
    <source>
        <strain evidence="2">DSM 16106</strain>
    </source>
</reference>
<evidence type="ECO:0000313" key="1">
    <source>
        <dbReference type="EMBL" id="RNL45772.1"/>
    </source>
</evidence>
<protein>
    <submittedName>
        <fullName evidence="1">Uncharacterized protein</fullName>
    </submittedName>
</protein>
<evidence type="ECO:0000313" key="2">
    <source>
        <dbReference type="Proteomes" id="UP000278632"/>
    </source>
</evidence>
<keyword evidence="2" id="KW-1185">Reference proteome</keyword>
<proteinExistence type="predicted"/>
<sequence length="90" mass="9570">MASSALGSHAVRFQWVLGDRIWGSTNHEVHLLAARPAPPWSSVSEAGDVPTAGALRLAAGVVSVASSESEANRRFCSQIVTWIQTSKKLV</sequence>
<organism evidence="1 2">
    <name type="scientific">Paraeggerthella hongkongensis</name>
    <dbReference type="NCBI Taxonomy" id="230658"/>
    <lineage>
        <taxon>Bacteria</taxon>
        <taxon>Bacillati</taxon>
        <taxon>Actinomycetota</taxon>
        <taxon>Coriobacteriia</taxon>
        <taxon>Eggerthellales</taxon>
        <taxon>Eggerthellaceae</taxon>
        <taxon>Paraeggerthella</taxon>
    </lineage>
</organism>
<dbReference type="EMBL" id="QICD01000007">
    <property type="protein sequence ID" value="RNL45772.1"/>
    <property type="molecule type" value="Genomic_DNA"/>
</dbReference>
<accession>A0A3N0BE44</accession>
<dbReference type="RefSeq" id="WP_148042328.1">
    <property type="nucleotide sequence ID" value="NZ_QICD01000007.1"/>
</dbReference>
<dbReference type="Proteomes" id="UP000278632">
    <property type="component" value="Unassembled WGS sequence"/>
</dbReference>